<sequence>MEKEIYMRIKEIRKQKGMTLKDLSEKTNLSISFLSQMERGKSAITMVSLKKIAEVMELPMKELFSEPDVKEEFVRNSRAHLLLGMQRNYEEFSVLSGRFEGRKLDGFHLKMVPHFVDMEETSHEGEEIFLVLKGRATAIVDGIEYTADEGETIHFPSTRPHKIVNNEDTELEMFSVIIPSIF</sequence>
<dbReference type="AlphaFoldDB" id="A0A4Z0R539"/>
<proteinExistence type="predicted"/>
<dbReference type="CDD" id="cd00093">
    <property type="entry name" value="HTH_XRE"/>
    <property type="match status" value="1"/>
</dbReference>
<dbReference type="Gene3D" id="1.10.260.40">
    <property type="entry name" value="lambda repressor-like DNA-binding domains"/>
    <property type="match status" value="1"/>
</dbReference>
<dbReference type="PANTHER" id="PTHR46797:SF1">
    <property type="entry name" value="METHYLPHOSPHONATE SYNTHASE"/>
    <property type="match status" value="1"/>
</dbReference>
<dbReference type="Proteomes" id="UP000298460">
    <property type="component" value="Unassembled WGS sequence"/>
</dbReference>
<dbReference type="GO" id="GO:0005829">
    <property type="term" value="C:cytosol"/>
    <property type="evidence" value="ECO:0007669"/>
    <property type="project" value="TreeGrafter"/>
</dbReference>
<dbReference type="InterPro" id="IPR014710">
    <property type="entry name" value="RmlC-like_jellyroll"/>
</dbReference>
<dbReference type="SUPFAM" id="SSF47413">
    <property type="entry name" value="lambda repressor-like DNA-binding domains"/>
    <property type="match status" value="1"/>
</dbReference>
<gene>
    <name evidence="3" type="ORF">E4K67_14630</name>
</gene>
<dbReference type="PANTHER" id="PTHR46797">
    <property type="entry name" value="HTH-TYPE TRANSCRIPTIONAL REGULATOR"/>
    <property type="match status" value="1"/>
</dbReference>
<dbReference type="EMBL" id="SPQQ01000005">
    <property type="protein sequence ID" value="TGE37127.1"/>
    <property type="molecule type" value="Genomic_DNA"/>
</dbReference>
<dbReference type="SMART" id="SM00530">
    <property type="entry name" value="HTH_XRE"/>
    <property type="match status" value="1"/>
</dbReference>
<dbReference type="Gene3D" id="2.60.120.10">
    <property type="entry name" value="Jelly Rolls"/>
    <property type="match status" value="1"/>
</dbReference>
<dbReference type="InterPro" id="IPR013096">
    <property type="entry name" value="Cupin_2"/>
</dbReference>
<dbReference type="RefSeq" id="WP_135547999.1">
    <property type="nucleotide sequence ID" value="NZ_SPQQ01000005.1"/>
</dbReference>
<keyword evidence="4" id="KW-1185">Reference proteome</keyword>
<evidence type="ECO:0000259" key="2">
    <source>
        <dbReference type="PROSITE" id="PS50943"/>
    </source>
</evidence>
<comment type="caution">
    <text evidence="3">The sequence shown here is derived from an EMBL/GenBank/DDBJ whole genome shotgun (WGS) entry which is preliminary data.</text>
</comment>
<dbReference type="CDD" id="cd02209">
    <property type="entry name" value="cupin_XRE_C"/>
    <property type="match status" value="1"/>
</dbReference>
<dbReference type="Pfam" id="PF07883">
    <property type="entry name" value="Cupin_2"/>
    <property type="match status" value="1"/>
</dbReference>
<feature type="domain" description="HTH cro/C1-type" evidence="2">
    <location>
        <begin position="9"/>
        <end position="63"/>
    </location>
</feature>
<dbReference type="Pfam" id="PF01381">
    <property type="entry name" value="HTH_3"/>
    <property type="match status" value="1"/>
</dbReference>
<dbReference type="GO" id="GO:0003700">
    <property type="term" value="F:DNA-binding transcription factor activity"/>
    <property type="evidence" value="ECO:0007669"/>
    <property type="project" value="TreeGrafter"/>
</dbReference>
<name>A0A4Z0R539_9FIRM</name>
<keyword evidence="1" id="KW-0238">DNA-binding</keyword>
<evidence type="ECO:0000313" key="3">
    <source>
        <dbReference type="EMBL" id="TGE37127.1"/>
    </source>
</evidence>
<dbReference type="InterPro" id="IPR010982">
    <property type="entry name" value="Lambda_DNA-bd_dom_sf"/>
</dbReference>
<dbReference type="InterPro" id="IPR050807">
    <property type="entry name" value="TransReg_Diox_bact_type"/>
</dbReference>
<dbReference type="SUPFAM" id="SSF51182">
    <property type="entry name" value="RmlC-like cupins"/>
    <property type="match status" value="1"/>
</dbReference>
<dbReference type="PROSITE" id="PS50943">
    <property type="entry name" value="HTH_CROC1"/>
    <property type="match status" value="1"/>
</dbReference>
<protein>
    <submittedName>
        <fullName evidence="3">XRE family transcriptional regulator</fullName>
    </submittedName>
</protein>
<dbReference type="OrthoDB" id="9814553at2"/>
<reference evidence="3 4" key="1">
    <citation type="submission" date="2019-03" db="EMBL/GenBank/DDBJ databases">
        <title>Draft Genome Sequence of Desulfosporosinus fructosivorans Strain 63.6F, Isolated from Marine Sediment in the Baltic Sea.</title>
        <authorList>
            <person name="Hausmann B."/>
            <person name="Vandieken V."/>
            <person name="Pjevac P."/>
            <person name="Schreck K."/>
            <person name="Herbold C.W."/>
            <person name="Loy A."/>
        </authorList>
    </citation>
    <scope>NUCLEOTIDE SEQUENCE [LARGE SCALE GENOMIC DNA]</scope>
    <source>
        <strain evidence="3 4">63.6F</strain>
    </source>
</reference>
<accession>A0A4Z0R539</accession>
<dbReference type="GO" id="GO:0003677">
    <property type="term" value="F:DNA binding"/>
    <property type="evidence" value="ECO:0007669"/>
    <property type="project" value="UniProtKB-KW"/>
</dbReference>
<evidence type="ECO:0000313" key="4">
    <source>
        <dbReference type="Proteomes" id="UP000298460"/>
    </source>
</evidence>
<dbReference type="InterPro" id="IPR011051">
    <property type="entry name" value="RmlC_Cupin_sf"/>
</dbReference>
<dbReference type="InterPro" id="IPR001387">
    <property type="entry name" value="Cro/C1-type_HTH"/>
</dbReference>
<organism evidence="3 4">
    <name type="scientific">Desulfosporosinus fructosivorans</name>
    <dbReference type="NCBI Taxonomy" id="2018669"/>
    <lineage>
        <taxon>Bacteria</taxon>
        <taxon>Bacillati</taxon>
        <taxon>Bacillota</taxon>
        <taxon>Clostridia</taxon>
        <taxon>Eubacteriales</taxon>
        <taxon>Desulfitobacteriaceae</taxon>
        <taxon>Desulfosporosinus</taxon>
    </lineage>
</organism>
<evidence type="ECO:0000256" key="1">
    <source>
        <dbReference type="ARBA" id="ARBA00023125"/>
    </source>
</evidence>